<dbReference type="InterPro" id="IPR002654">
    <property type="entry name" value="Glyco_trans_25"/>
</dbReference>
<evidence type="ECO:0000259" key="1">
    <source>
        <dbReference type="Pfam" id="PF01755"/>
    </source>
</evidence>
<gene>
    <name evidence="2" type="ORF">KP803_08270</name>
</gene>
<dbReference type="Pfam" id="PF01755">
    <property type="entry name" value="Glyco_transf_25"/>
    <property type="match status" value="1"/>
</dbReference>
<keyword evidence="3" id="KW-1185">Reference proteome</keyword>
<dbReference type="EMBL" id="JAJHVV010000004">
    <property type="protein sequence ID" value="MCK6263271.1"/>
    <property type="molecule type" value="Genomic_DNA"/>
</dbReference>
<protein>
    <submittedName>
        <fullName evidence="2">Glycosyltransferase family 25 protein</fullName>
    </submittedName>
</protein>
<dbReference type="AlphaFoldDB" id="A0A9X2BGV3"/>
<proteinExistence type="predicted"/>
<accession>A0A9X2BGV3</accession>
<feature type="domain" description="Glycosyl transferase family 25" evidence="1">
    <location>
        <begin position="2"/>
        <end position="116"/>
    </location>
</feature>
<reference evidence="2" key="1">
    <citation type="submission" date="2021-11" db="EMBL/GenBank/DDBJ databases">
        <title>Vibrio ZSDE26 sp. nov. and Vibrio ZSDZ34 sp. nov., isolated from coastal seawater in Qingdao.</title>
        <authorList>
            <person name="Zhang P."/>
        </authorList>
    </citation>
    <scope>NUCLEOTIDE SEQUENCE</scope>
    <source>
        <strain evidence="2">ZSDE26</strain>
    </source>
</reference>
<evidence type="ECO:0000313" key="3">
    <source>
        <dbReference type="Proteomes" id="UP001139559"/>
    </source>
</evidence>
<sequence length="246" mass="28528">MIKTFVIHVSKGYEDRRKHIDSHLPERGITDYEYMLRGDIDDLSDDIRNHFFGESMSLPEKSCFYKHYLVMKRVVEEKIPQVLVLEDDALLEPDFLDQLSLISLELRKQSKYLVNIEEASSLVPVSIRVPKQKLYLCEVNKLAGGLIYDYSMAEAVVTYVESYTQDAPIDTTLGKLRHLLGYNLFWVHPPLVKQGSKSGLFDSELSGRKAGFYTAFRAWFKDNYKKHILSNLKAKHLAHFKNITKY</sequence>
<evidence type="ECO:0000313" key="2">
    <source>
        <dbReference type="EMBL" id="MCK6263271.1"/>
    </source>
</evidence>
<dbReference type="CDD" id="cd06532">
    <property type="entry name" value="Glyco_transf_25"/>
    <property type="match status" value="1"/>
</dbReference>
<name>A0A9X2BGV3_9VIBR</name>
<comment type="caution">
    <text evidence="2">The sequence shown here is derived from an EMBL/GenBank/DDBJ whole genome shotgun (WGS) entry which is preliminary data.</text>
</comment>
<organism evidence="2 3">
    <name type="scientific">Vibrio amylolyticus</name>
    <dbReference type="NCBI Taxonomy" id="2847292"/>
    <lineage>
        <taxon>Bacteria</taxon>
        <taxon>Pseudomonadati</taxon>
        <taxon>Pseudomonadota</taxon>
        <taxon>Gammaproteobacteria</taxon>
        <taxon>Vibrionales</taxon>
        <taxon>Vibrionaceae</taxon>
        <taxon>Vibrio</taxon>
    </lineage>
</organism>
<dbReference type="RefSeq" id="WP_248008358.1">
    <property type="nucleotide sequence ID" value="NZ_JAJHVV010000004.1"/>
</dbReference>
<dbReference type="Proteomes" id="UP001139559">
    <property type="component" value="Unassembled WGS sequence"/>
</dbReference>